<dbReference type="PIRSF" id="PIRSF015417">
    <property type="entry name" value="T31B5_30_vWA"/>
    <property type="match status" value="1"/>
</dbReference>
<feature type="non-terminal residue" evidence="2">
    <location>
        <position position="1"/>
    </location>
</feature>
<dbReference type="InterPro" id="IPR036465">
    <property type="entry name" value="vWFA_dom_sf"/>
</dbReference>
<sequence length="169" mass="18951">EPWKGKVITFSADPELHLIEGNDLRSKTEFIREMEWGMNTDFQAVFDRILEVAVNANLKADQMIKRVFVFSDMEFDEASANPWETDYQAITRKYSEKGYGSAVPQIVFWNLRDSRATPVPSTQDGVALVSGFSKNLMSLFMDSDGEINPVAAMEAAISGPEYGKLVVID</sequence>
<feature type="domain" description="DUF7788" evidence="1">
    <location>
        <begin position="1"/>
        <end position="148"/>
    </location>
</feature>
<evidence type="ECO:0000313" key="2">
    <source>
        <dbReference type="EMBL" id="MED6124771.1"/>
    </source>
</evidence>
<keyword evidence="3" id="KW-1185">Reference proteome</keyword>
<dbReference type="EMBL" id="JASCZI010030779">
    <property type="protein sequence ID" value="MED6124771.1"/>
    <property type="molecule type" value="Genomic_DNA"/>
</dbReference>
<name>A0ABU6RLU8_9FABA</name>
<organism evidence="2 3">
    <name type="scientific">Stylosanthes scabra</name>
    <dbReference type="NCBI Taxonomy" id="79078"/>
    <lineage>
        <taxon>Eukaryota</taxon>
        <taxon>Viridiplantae</taxon>
        <taxon>Streptophyta</taxon>
        <taxon>Embryophyta</taxon>
        <taxon>Tracheophyta</taxon>
        <taxon>Spermatophyta</taxon>
        <taxon>Magnoliopsida</taxon>
        <taxon>eudicotyledons</taxon>
        <taxon>Gunneridae</taxon>
        <taxon>Pentapetalae</taxon>
        <taxon>rosids</taxon>
        <taxon>fabids</taxon>
        <taxon>Fabales</taxon>
        <taxon>Fabaceae</taxon>
        <taxon>Papilionoideae</taxon>
        <taxon>50 kb inversion clade</taxon>
        <taxon>dalbergioids sensu lato</taxon>
        <taxon>Dalbergieae</taxon>
        <taxon>Pterocarpus clade</taxon>
        <taxon>Stylosanthes</taxon>
    </lineage>
</organism>
<reference evidence="2 3" key="1">
    <citation type="journal article" date="2023" name="Plants (Basel)">
        <title>Bridging the Gap: Combining Genomics and Transcriptomics Approaches to Understand Stylosanthes scabra, an Orphan Legume from the Brazilian Caatinga.</title>
        <authorList>
            <person name="Ferreira-Neto J.R.C."/>
            <person name="da Silva M.D."/>
            <person name="Binneck E."/>
            <person name="de Melo N.F."/>
            <person name="da Silva R.H."/>
            <person name="de Melo A.L.T.M."/>
            <person name="Pandolfi V."/>
            <person name="Bustamante F.O."/>
            <person name="Brasileiro-Vidal A.C."/>
            <person name="Benko-Iseppon A.M."/>
        </authorList>
    </citation>
    <scope>NUCLEOTIDE SEQUENCE [LARGE SCALE GENOMIC DNA]</scope>
    <source>
        <tissue evidence="2">Leaves</tissue>
    </source>
</reference>
<dbReference type="PANTHER" id="PTHR31373:SF17">
    <property type="entry name" value="OS06G0652100 PROTEIN"/>
    <property type="match status" value="1"/>
</dbReference>
<dbReference type="PANTHER" id="PTHR31373">
    <property type="entry name" value="OS06G0652100 PROTEIN"/>
    <property type="match status" value="1"/>
</dbReference>
<accession>A0ABU6RLU8</accession>
<dbReference type="InterPro" id="IPR011205">
    <property type="entry name" value="UCP015417_vWA"/>
</dbReference>
<gene>
    <name evidence="2" type="ORF">PIB30_062051</name>
</gene>
<evidence type="ECO:0000259" key="1">
    <source>
        <dbReference type="Pfam" id="PF25043"/>
    </source>
</evidence>
<dbReference type="Gene3D" id="3.40.50.410">
    <property type="entry name" value="von Willebrand factor, type A domain"/>
    <property type="match status" value="1"/>
</dbReference>
<dbReference type="Pfam" id="PF25043">
    <property type="entry name" value="DUF7788"/>
    <property type="match status" value="1"/>
</dbReference>
<dbReference type="Proteomes" id="UP001341840">
    <property type="component" value="Unassembled WGS sequence"/>
</dbReference>
<comment type="caution">
    <text evidence="2">The sequence shown here is derived from an EMBL/GenBank/DDBJ whole genome shotgun (WGS) entry which is preliminary data.</text>
</comment>
<proteinExistence type="predicted"/>
<evidence type="ECO:0000313" key="3">
    <source>
        <dbReference type="Proteomes" id="UP001341840"/>
    </source>
</evidence>
<dbReference type="InterPro" id="IPR056690">
    <property type="entry name" value="DUF7788"/>
</dbReference>
<protein>
    <recommendedName>
        <fullName evidence="1">DUF7788 domain-containing protein</fullName>
    </recommendedName>
</protein>